<sequence>MLHRDPDEIENQKAGGKGSVVLVSGGMDSAVTAAMAIRESPRVAFLHVRYGARAQDSEERAFRNIARHWGVDRVQVIDLAPLGALGGSALTDRSMEVPAANPDAPGIPSTYVPFRNAHFLAIATSWCEVLKFDRIWIGAVEEDSSGYPDCRRIFYDAFEVAIRLGTRPGTGIRIMTPVIHLNKGEIVSEGVRLGVPFEHTWSCYREGTRACGRCDSCALRLRGFSRAGIRDPLEYEISETP</sequence>
<name>A0A059XS11_9BACT</name>
<dbReference type="HAMAP" id="MF_01633">
    <property type="entry name" value="QueC"/>
    <property type="match status" value="1"/>
</dbReference>
<proteinExistence type="inferred from homology"/>
<dbReference type="Proteomes" id="UP000027059">
    <property type="component" value="Chromosome"/>
</dbReference>
<protein>
    <recommendedName>
        <fullName evidence="9 11">7-cyano-7-deazaguanine synthase</fullName>
        <ecNumber evidence="9 11">6.3.4.20</ecNumber>
    </recommendedName>
    <alternativeName>
        <fullName evidence="11">7-cyano-7-carbaguanine synthase</fullName>
    </alternativeName>
    <alternativeName>
        <fullName evidence="11">PreQ(0) synthase</fullName>
    </alternativeName>
    <alternativeName>
        <fullName evidence="11">Queuosine biosynthesis protein QueC</fullName>
    </alternativeName>
</protein>
<dbReference type="InterPro" id="IPR018317">
    <property type="entry name" value="QueC"/>
</dbReference>
<dbReference type="CDD" id="cd01995">
    <property type="entry name" value="QueC-like"/>
    <property type="match status" value="1"/>
</dbReference>
<evidence type="ECO:0000256" key="1">
    <source>
        <dbReference type="ARBA" id="ARBA00005061"/>
    </source>
</evidence>
<comment type="cofactor">
    <cofactor evidence="11">
        <name>Zn(2+)</name>
        <dbReference type="ChEBI" id="CHEBI:29105"/>
    </cofactor>
    <text evidence="11">Binds 1 zinc ion per subunit.</text>
</comment>
<dbReference type="AlphaFoldDB" id="A0A059XS11"/>
<dbReference type="RefSeq" id="WP_051613724.1">
    <property type="nucleotide sequence ID" value="NZ_CP007243.1"/>
</dbReference>
<dbReference type="EC" id="6.3.4.20" evidence="9 11"/>
<keyword evidence="2 11" id="KW-0436">Ligase</keyword>
<evidence type="ECO:0000256" key="6">
    <source>
        <dbReference type="ARBA" id="ARBA00022833"/>
    </source>
</evidence>
<keyword evidence="6 11" id="KW-0862">Zinc</keyword>
<dbReference type="NCBIfam" id="TIGR00364">
    <property type="entry name" value="7-cyano-7-deazaguanine synthase QueC"/>
    <property type="match status" value="1"/>
</dbReference>
<dbReference type="HOGENOM" id="CLU_081854_1_0_0"/>
<comment type="function">
    <text evidence="11">Catalyzes the ATP-dependent conversion of 7-carboxy-7-deazaguanine (CDG) to 7-cyano-7-deazaguanine (preQ(0)).</text>
</comment>
<feature type="binding site" evidence="11">
    <location>
        <position position="214"/>
    </location>
    <ligand>
        <name>Zn(2+)</name>
        <dbReference type="ChEBI" id="CHEBI:29105"/>
    </ligand>
</feature>
<dbReference type="PIRSF" id="PIRSF006293">
    <property type="entry name" value="ExsB"/>
    <property type="match status" value="1"/>
</dbReference>
<dbReference type="EMBL" id="CP007243">
    <property type="protein sequence ID" value="AIA29800.1"/>
    <property type="molecule type" value="Genomic_DNA"/>
</dbReference>
<keyword evidence="3 11" id="KW-0479">Metal-binding</keyword>
<evidence type="ECO:0000313" key="12">
    <source>
        <dbReference type="EMBL" id="AIA29800.1"/>
    </source>
</evidence>
<dbReference type="InterPro" id="IPR014729">
    <property type="entry name" value="Rossmann-like_a/b/a_fold"/>
</dbReference>
<evidence type="ECO:0000256" key="3">
    <source>
        <dbReference type="ARBA" id="ARBA00022723"/>
    </source>
</evidence>
<dbReference type="GO" id="GO:0005524">
    <property type="term" value="F:ATP binding"/>
    <property type="evidence" value="ECO:0007669"/>
    <property type="project" value="UniProtKB-UniRule"/>
</dbReference>
<comment type="catalytic activity">
    <reaction evidence="10 11">
        <text>7-carboxy-7-carbaguanine + NH4(+) + 2 ATP = 7-cyano-7-carbaguanine + 2 AMP + 2 diphosphate + 2 H(+)</text>
        <dbReference type="Rhea" id="RHEA:27982"/>
        <dbReference type="ChEBI" id="CHEBI:15378"/>
        <dbReference type="ChEBI" id="CHEBI:28938"/>
        <dbReference type="ChEBI" id="CHEBI:30616"/>
        <dbReference type="ChEBI" id="CHEBI:33019"/>
        <dbReference type="ChEBI" id="CHEBI:45075"/>
        <dbReference type="ChEBI" id="CHEBI:61036"/>
        <dbReference type="ChEBI" id="CHEBI:456215"/>
        <dbReference type="EC" id="6.3.4.20"/>
    </reaction>
</comment>
<feature type="binding site" evidence="11">
    <location>
        <position position="211"/>
    </location>
    <ligand>
        <name>Zn(2+)</name>
        <dbReference type="ChEBI" id="CHEBI:29105"/>
    </ligand>
</feature>
<dbReference type="SUPFAM" id="SSF52402">
    <property type="entry name" value="Adenine nucleotide alpha hydrolases-like"/>
    <property type="match status" value="1"/>
</dbReference>
<comment type="pathway">
    <text evidence="1 11">Purine metabolism; 7-cyano-7-deazaguanine biosynthesis.</text>
</comment>
<evidence type="ECO:0000256" key="4">
    <source>
        <dbReference type="ARBA" id="ARBA00022741"/>
    </source>
</evidence>
<evidence type="ECO:0000256" key="9">
    <source>
        <dbReference type="ARBA" id="ARBA00039149"/>
    </source>
</evidence>
<dbReference type="Gene3D" id="3.40.50.620">
    <property type="entry name" value="HUPs"/>
    <property type="match status" value="1"/>
</dbReference>
<reference evidence="13" key="1">
    <citation type="submission" date="2014-02" db="EMBL/GenBank/DDBJ databases">
        <title>Complete genome sequence and comparative genomic analysis of the nitrogen-fixing bacterium Leptospirillum ferriphilum YSK.</title>
        <authorList>
            <person name="Guo X."/>
            <person name="Yin H."/>
            <person name="Liang Y."/>
            <person name="Hu Q."/>
            <person name="Ma L."/>
            <person name="Xiao Y."/>
            <person name="Zhang X."/>
            <person name="Qiu G."/>
            <person name="Liu X."/>
        </authorList>
    </citation>
    <scope>NUCLEOTIDE SEQUENCE [LARGE SCALE GENOMIC DNA]</scope>
    <source>
        <strain evidence="13">YSK</strain>
    </source>
</reference>
<keyword evidence="4 11" id="KW-0547">Nucleotide-binding</keyword>
<dbReference type="Pfam" id="PF06508">
    <property type="entry name" value="QueC"/>
    <property type="match status" value="1"/>
</dbReference>
<comment type="similarity">
    <text evidence="8 11">Belongs to the QueC family.</text>
</comment>
<keyword evidence="13" id="KW-1185">Reference proteome</keyword>
<evidence type="ECO:0000256" key="11">
    <source>
        <dbReference type="HAMAP-Rule" id="MF_01633"/>
    </source>
</evidence>
<evidence type="ECO:0000313" key="13">
    <source>
        <dbReference type="Proteomes" id="UP000027059"/>
    </source>
</evidence>
<evidence type="ECO:0000256" key="7">
    <source>
        <dbReference type="ARBA" id="ARBA00022840"/>
    </source>
</evidence>
<feature type="binding site" evidence="11">
    <location>
        <position position="217"/>
    </location>
    <ligand>
        <name>Zn(2+)</name>
        <dbReference type="ChEBI" id="CHEBI:29105"/>
    </ligand>
</feature>
<dbReference type="GO" id="GO:0008270">
    <property type="term" value="F:zinc ion binding"/>
    <property type="evidence" value="ECO:0007669"/>
    <property type="project" value="UniProtKB-UniRule"/>
</dbReference>
<keyword evidence="5 11" id="KW-0671">Queuosine biosynthesis</keyword>
<keyword evidence="7 11" id="KW-0067">ATP-binding</keyword>
<evidence type="ECO:0000256" key="8">
    <source>
        <dbReference type="ARBA" id="ARBA00037993"/>
    </source>
</evidence>
<gene>
    <name evidence="11" type="primary">queC</name>
    <name evidence="12" type="ORF">Y981_00035</name>
</gene>
<dbReference type="PANTHER" id="PTHR42914:SF1">
    <property type="entry name" value="7-CYANO-7-DEAZAGUANINE SYNTHASE"/>
    <property type="match status" value="1"/>
</dbReference>
<feature type="binding site" evidence="11">
    <location>
        <position position="203"/>
    </location>
    <ligand>
        <name>Zn(2+)</name>
        <dbReference type="ChEBI" id="CHEBI:29105"/>
    </ligand>
</feature>
<dbReference type="UniPathway" id="UPA00391"/>
<reference evidence="12 13" key="2">
    <citation type="journal article" date="2015" name="Biomed. Res. Int.">
        <title>Effects of Arsenite Resistance on the Growth and Functional Gene Expression of Leptospirillum ferriphilum and Acidithiobacillus thiooxidans in Pure Culture and Coculture.</title>
        <authorList>
            <person name="Jiang H."/>
            <person name="Liang Y."/>
            <person name="Yin H."/>
            <person name="Xiao Y."/>
            <person name="Guo X."/>
            <person name="Xu Y."/>
            <person name="Hu Q."/>
            <person name="Liu H."/>
            <person name="Liu X."/>
        </authorList>
    </citation>
    <scope>NUCLEOTIDE SEQUENCE [LARGE SCALE GENOMIC DNA]</scope>
    <source>
        <strain evidence="12 13">YSK</strain>
    </source>
</reference>
<evidence type="ECO:0000256" key="5">
    <source>
        <dbReference type="ARBA" id="ARBA00022785"/>
    </source>
</evidence>
<dbReference type="GO" id="GO:0008616">
    <property type="term" value="P:tRNA queuosine(34) biosynthetic process"/>
    <property type="evidence" value="ECO:0007669"/>
    <property type="project" value="UniProtKB-UniRule"/>
</dbReference>
<dbReference type="GO" id="GO:0016879">
    <property type="term" value="F:ligase activity, forming carbon-nitrogen bonds"/>
    <property type="evidence" value="ECO:0007669"/>
    <property type="project" value="UniProtKB-UniRule"/>
</dbReference>
<evidence type="ECO:0000256" key="10">
    <source>
        <dbReference type="ARBA" id="ARBA00047890"/>
    </source>
</evidence>
<feature type="binding site" evidence="11">
    <location>
        <begin position="23"/>
        <end position="33"/>
    </location>
    <ligand>
        <name>ATP</name>
        <dbReference type="ChEBI" id="CHEBI:30616"/>
    </ligand>
</feature>
<dbReference type="KEGG" id="lfp:Y981_00035"/>
<dbReference type="PANTHER" id="PTHR42914">
    <property type="entry name" value="7-CYANO-7-DEAZAGUANINE SYNTHASE"/>
    <property type="match status" value="1"/>
</dbReference>
<dbReference type="OrthoDB" id="9789567at2"/>
<organism evidence="12 13">
    <name type="scientific">Leptospirillum ferriphilum YSK</name>
    <dbReference type="NCBI Taxonomy" id="1441628"/>
    <lineage>
        <taxon>Bacteria</taxon>
        <taxon>Pseudomonadati</taxon>
        <taxon>Nitrospirota</taxon>
        <taxon>Nitrospiria</taxon>
        <taxon>Nitrospirales</taxon>
        <taxon>Nitrospiraceae</taxon>
        <taxon>Leptospirillum</taxon>
    </lineage>
</organism>
<evidence type="ECO:0000256" key="2">
    <source>
        <dbReference type="ARBA" id="ARBA00022598"/>
    </source>
</evidence>
<accession>A0A059XS11</accession>